<evidence type="ECO:0000313" key="3">
    <source>
        <dbReference type="EMBL" id="MBB4649229.1"/>
    </source>
</evidence>
<feature type="domain" description="Bacteriophage T5 Orf172 DNA-binding" evidence="2">
    <location>
        <begin position="81"/>
        <end position="154"/>
    </location>
</feature>
<gene>
    <name evidence="3" type="ORF">GGQ99_000951</name>
</gene>
<feature type="region of interest" description="Disordered" evidence="1">
    <location>
        <begin position="1"/>
        <end position="21"/>
    </location>
</feature>
<proteinExistence type="predicted"/>
<dbReference type="EMBL" id="JACHOT010000001">
    <property type="protein sequence ID" value="MBB4649229.1"/>
    <property type="molecule type" value="Genomic_DNA"/>
</dbReference>
<name>A0ABR6KZ78_9HYPH</name>
<keyword evidence="4" id="KW-1185">Reference proteome</keyword>
<accession>A0ABR6KZ78</accession>
<organism evidence="3 4">
    <name type="scientific">Aminobacter niigataensis</name>
    <dbReference type="NCBI Taxonomy" id="83265"/>
    <lineage>
        <taxon>Bacteria</taxon>
        <taxon>Pseudomonadati</taxon>
        <taxon>Pseudomonadota</taxon>
        <taxon>Alphaproteobacteria</taxon>
        <taxon>Hyphomicrobiales</taxon>
        <taxon>Phyllobacteriaceae</taxon>
        <taxon>Aminobacter</taxon>
    </lineage>
</organism>
<evidence type="ECO:0000256" key="1">
    <source>
        <dbReference type="SAM" id="MobiDB-lite"/>
    </source>
</evidence>
<dbReference type="InterPro" id="IPR018306">
    <property type="entry name" value="Phage_T5_Orf172_DNA-bd"/>
</dbReference>
<dbReference type="SMART" id="SM00974">
    <property type="entry name" value="T5orf172"/>
    <property type="match status" value="1"/>
</dbReference>
<dbReference type="Pfam" id="PF13455">
    <property type="entry name" value="MUG113"/>
    <property type="match status" value="1"/>
</dbReference>
<dbReference type="RefSeq" id="WP_183261018.1">
    <property type="nucleotide sequence ID" value="NZ_BAAAVZ010000008.1"/>
</dbReference>
<reference evidence="3 4" key="1">
    <citation type="submission" date="2020-08" db="EMBL/GenBank/DDBJ databases">
        <title>Genomic Encyclopedia of Type Strains, Phase IV (KMG-IV): sequencing the most valuable type-strain genomes for metagenomic binning, comparative biology and taxonomic classification.</title>
        <authorList>
            <person name="Goeker M."/>
        </authorList>
    </citation>
    <scope>NUCLEOTIDE SEQUENCE [LARGE SCALE GENOMIC DNA]</scope>
    <source>
        <strain evidence="3 4">DSM 7050</strain>
    </source>
</reference>
<dbReference type="Proteomes" id="UP000539538">
    <property type="component" value="Unassembled WGS sequence"/>
</dbReference>
<protein>
    <recommendedName>
        <fullName evidence="2">Bacteriophage T5 Orf172 DNA-binding domain-containing protein</fullName>
    </recommendedName>
</protein>
<evidence type="ECO:0000313" key="4">
    <source>
        <dbReference type="Proteomes" id="UP000539538"/>
    </source>
</evidence>
<evidence type="ECO:0000259" key="2">
    <source>
        <dbReference type="SMART" id="SM00974"/>
    </source>
</evidence>
<comment type="caution">
    <text evidence="3">The sequence shown here is derived from an EMBL/GenBank/DDBJ whole genome shotgun (WGS) entry which is preliminary data.</text>
</comment>
<sequence length="166" mass="19094">MPKKSPHPHVNWRDGKPRFSPGQALRVAGHKGLDLRHPDGRWYSFGEAIDWSNNFTKTIDKPSPLAKSGEHPATKGYVYFLGVRDRVKIGYSANPGQRLMSLKTSAADPVHFFFSVPGTRYDERRLHTELESHRSSGEWFKRSLTVIRAMQRHLSSHIDRLNFDRD</sequence>